<dbReference type="SUPFAM" id="SSF52540">
    <property type="entry name" value="P-loop containing nucleoside triphosphate hydrolases"/>
    <property type="match status" value="1"/>
</dbReference>
<dbReference type="Proteomes" id="UP001219525">
    <property type="component" value="Unassembled WGS sequence"/>
</dbReference>
<evidence type="ECO:0000313" key="3">
    <source>
        <dbReference type="Proteomes" id="UP001219525"/>
    </source>
</evidence>
<dbReference type="PANTHER" id="PTHR47691">
    <property type="entry name" value="REGULATOR-RELATED"/>
    <property type="match status" value="1"/>
</dbReference>
<accession>A0AAD6VP67</accession>
<name>A0AAD6VP67_9AGAR</name>
<dbReference type="Gene3D" id="3.40.50.300">
    <property type="entry name" value="P-loop containing nucleotide triphosphate hydrolases"/>
    <property type="match status" value="1"/>
</dbReference>
<reference evidence="2" key="1">
    <citation type="submission" date="2023-03" db="EMBL/GenBank/DDBJ databases">
        <title>Massive genome expansion in bonnet fungi (Mycena s.s.) driven by repeated elements and novel gene families across ecological guilds.</title>
        <authorList>
            <consortium name="Lawrence Berkeley National Laboratory"/>
            <person name="Harder C.B."/>
            <person name="Miyauchi S."/>
            <person name="Viragh M."/>
            <person name="Kuo A."/>
            <person name="Thoen E."/>
            <person name="Andreopoulos B."/>
            <person name="Lu D."/>
            <person name="Skrede I."/>
            <person name="Drula E."/>
            <person name="Henrissat B."/>
            <person name="Morin E."/>
            <person name="Kohler A."/>
            <person name="Barry K."/>
            <person name="LaButti K."/>
            <person name="Morin E."/>
            <person name="Salamov A."/>
            <person name="Lipzen A."/>
            <person name="Mereny Z."/>
            <person name="Hegedus B."/>
            <person name="Baldrian P."/>
            <person name="Stursova M."/>
            <person name="Weitz H."/>
            <person name="Taylor A."/>
            <person name="Grigoriev I.V."/>
            <person name="Nagy L.G."/>
            <person name="Martin F."/>
            <person name="Kauserud H."/>
        </authorList>
    </citation>
    <scope>NUCLEOTIDE SEQUENCE</scope>
    <source>
        <strain evidence="2">9144</strain>
    </source>
</reference>
<organism evidence="2 3">
    <name type="scientific">Mycena pura</name>
    <dbReference type="NCBI Taxonomy" id="153505"/>
    <lineage>
        <taxon>Eukaryota</taxon>
        <taxon>Fungi</taxon>
        <taxon>Dikarya</taxon>
        <taxon>Basidiomycota</taxon>
        <taxon>Agaricomycotina</taxon>
        <taxon>Agaricomycetes</taxon>
        <taxon>Agaricomycetidae</taxon>
        <taxon>Agaricales</taxon>
        <taxon>Marasmiineae</taxon>
        <taxon>Mycenaceae</taxon>
        <taxon>Mycena</taxon>
    </lineage>
</organism>
<gene>
    <name evidence="2" type="ORF">GGX14DRAFT_390447</name>
</gene>
<evidence type="ECO:0000259" key="1">
    <source>
        <dbReference type="Pfam" id="PF20703"/>
    </source>
</evidence>
<protein>
    <recommendedName>
        <fullName evidence="1">Novel STAND NTPase 1 domain-containing protein</fullName>
    </recommendedName>
</protein>
<dbReference type="InterPro" id="IPR011990">
    <property type="entry name" value="TPR-like_helical_dom_sf"/>
</dbReference>
<feature type="domain" description="Novel STAND NTPase 1" evidence="1">
    <location>
        <begin position="189"/>
        <end position="327"/>
    </location>
</feature>
<proteinExistence type="predicted"/>
<dbReference type="Gene3D" id="1.25.40.10">
    <property type="entry name" value="Tetratricopeptide repeat domain"/>
    <property type="match status" value="1"/>
</dbReference>
<evidence type="ECO:0000313" key="2">
    <source>
        <dbReference type="EMBL" id="KAJ7218680.1"/>
    </source>
</evidence>
<dbReference type="Pfam" id="PF20703">
    <property type="entry name" value="nSTAND1"/>
    <property type="match status" value="1"/>
</dbReference>
<dbReference type="AlphaFoldDB" id="A0AAD6VP67"/>
<dbReference type="InterPro" id="IPR049052">
    <property type="entry name" value="nSTAND1"/>
</dbReference>
<dbReference type="SUPFAM" id="SSF48452">
    <property type="entry name" value="TPR-like"/>
    <property type="match status" value="2"/>
</dbReference>
<keyword evidence="3" id="KW-1185">Reference proteome</keyword>
<sequence>MPSLPNATQIRLNSITACLKAAVDTVNTLANDLGFSFFNSISATIESLTKLMEENPGGTPCNHYHLCKLRYSGDLEPQTLHKIHTFVEAQQDGNKIKILLRRSEMNTLLKDCKTGLQNAFDVFKVNSASLFKDMNEIQKNAMERHQDVLDLIASLSDTTNSETTSSLSRVLSSSFSSSTSLSMLPSMPQIFHGREAELSDILQMFTQGAPRIAILGAGGMGKTSLARAVLHHPVIIHKYGECRIFVACNVASAMPELVALIVNYLGLKLGKTPTQQILNHFESRPPTLLILDNLETAWESSGSRKDIEEFLALLTDVQHLALIITMRGAERPAQVRWNRPFLKPLSPLASDAAQKTFIDIAGEVHDSNDMDKILHLTDNMPLAIDLMAHLVDSEGCATVLSRWETEKTSLVSDGYDQRSNLDMSIALSLSSPRVASVSGTQDLLSLLSMLPDGISDLELREYYFPIHNVLECKATLLRTSLAYISGQKRLKVLVPIQEHMQRHHPAQLLIVEPLFQHYRELLELYEKHNRTMLAGIIPQITMNFANIQSLLTFRVQQEQLDHSQTIYSAIYLSNYSRLMRPGTVIPSMNLVAASLPTLVDNDYGLEVRFLSEVFGARFTRKYPGAKALIEQALAHFPYFNDPDVKCRFYNLVALYYRLQDDLTLASEFYEKALCLSVSTGLTDRQSTALAGLALIKWELGDYVTGKTLACASQKVAQLTADLYREAAALSIEALFFTALGSYPEAIAQRERAQCTLALCGMASSPLAQENMINLAEIYITKSEYVRARDIHTRLLSCAVEQHTFSAAMCCVNLAEIDISLDTPIQDVQKNIDTARSLFERFGYCLGPALCDAVQANLYLKEMNMSAANKDFERVLQLTWGKSNEVTTYCLEKLGDIKRWSSVYQAYTWPTVLLVHALKTNQKSVIYKALQFLGDFFLLEDNQNTAISLFTIALDAFTYMDIHHSRAECMLQLGDISKMNGDFGKAKKLWKLARPLFEFASQEKSIALTDEKLLSIQTFTSCSF</sequence>
<dbReference type="InterPro" id="IPR027417">
    <property type="entry name" value="P-loop_NTPase"/>
</dbReference>
<dbReference type="PANTHER" id="PTHR47691:SF3">
    <property type="entry name" value="HTH-TYPE TRANSCRIPTIONAL REGULATOR RV0890C-RELATED"/>
    <property type="match status" value="1"/>
</dbReference>
<dbReference type="EMBL" id="JARJCW010000012">
    <property type="protein sequence ID" value="KAJ7218680.1"/>
    <property type="molecule type" value="Genomic_DNA"/>
</dbReference>
<comment type="caution">
    <text evidence="2">The sequence shown here is derived from an EMBL/GenBank/DDBJ whole genome shotgun (WGS) entry which is preliminary data.</text>
</comment>